<dbReference type="RefSeq" id="WP_348945614.1">
    <property type="nucleotide sequence ID" value="NZ_CP157355.1"/>
</dbReference>
<feature type="transmembrane region" description="Helical" evidence="1">
    <location>
        <begin position="12"/>
        <end position="34"/>
    </location>
</feature>
<dbReference type="EMBL" id="CP157355">
    <property type="protein sequence ID" value="XBM01312.1"/>
    <property type="molecule type" value="Genomic_DNA"/>
</dbReference>
<dbReference type="KEGG" id="cmav:ABHF33_03195"/>
<proteinExistence type="predicted"/>
<keyword evidence="1" id="KW-0472">Membrane</keyword>
<evidence type="ECO:0000256" key="1">
    <source>
        <dbReference type="SAM" id="Phobius"/>
    </source>
</evidence>
<evidence type="ECO:0000313" key="2">
    <source>
        <dbReference type="EMBL" id="XBM01312.1"/>
    </source>
</evidence>
<keyword evidence="1" id="KW-1133">Transmembrane helix</keyword>
<reference evidence="2" key="1">
    <citation type="submission" date="2024-05" db="EMBL/GenBank/DDBJ databases">
        <authorList>
            <person name="Yang L."/>
            <person name="Pan L."/>
        </authorList>
    </citation>
    <scope>NUCLEOTIDE SEQUENCE</scope>
    <source>
        <strain evidence="2">FCG-7</strain>
    </source>
</reference>
<evidence type="ECO:0008006" key="3">
    <source>
        <dbReference type="Google" id="ProtNLM"/>
    </source>
</evidence>
<name>A0AAU7FBL7_9NEIS</name>
<keyword evidence="1" id="KW-0812">Transmembrane</keyword>
<sequence>MMNWRGQRVLRYVWALPLTLVGALLALPLCLFGARCVWYCGVCEVSAPAHWRCARWRFAAITFGHVVIAADASQMARLRAHERVHVRQYERWGVLFWPLYLGSSCWQWLRGRRFYRDNYFEREAYGDLPPSLRRSR</sequence>
<accession>A0AAU7FBL7</accession>
<dbReference type="AlphaFoldDB" id="A0AAU7FBL7"/>
<organism evidence="2">
    <name type="scientific">Chitinibacter mangrovi</name>
    <dbReference type="NCBI Taxonomy" id="3153927"/>
    <lineage>
        <taxon>Bacteria</taxon>
        <taxon>Pseudomonadati</taxon>
        <taxon>Pseudomonadota</taxon>
        <taxon>Betaproteobacteria</taxon>
        <taxon>Neisseriales</taxon>
        <taxon>Chitinibacteraceae</taxon>
        <taxon>Chitinibacter</taxon>
    </lineage>
</organism>
<protein>
    <recommendedName>
        <fullName evidence="3">Signal peptide prediction</fullName>
    </recommendedName>
</protein>
<gene>
    <name evidence="2" type="ORF">ABHF33_03195</name>
</gene>